<evidence type="ECO:0008006" key="4">
    <source>
        <dbReference type="Google" id="ProtNLM"/>
    </source>
</evidence>
<dbReference type="STRING" id="29170.A0A368F661"/>
<accession>A0A368F661</accession>
<keyword evidence="3" id="KW-1185">Reference proteome</keyword>
<organism evidence="2 3">
    <name type="scientific">Ancylostoma caninum</name>
    <name type="common">Dog hookworm</name>
    <dbReference type="NCBI Taxonomy" id="29170"/>
    <lineage>
        <taxon>Eukaryota</taxon>
        <taxon>Metazoa</taxon>
        <taxon>Ecdysozoa</taxon>
        <taxon>Nematoda</taxon>
        <taxon>Chromadorea</taxon>
        <taxon>Rhabditida</taxon>
        <taxon>Rhabditina</taxon>
        <taxon>Rhabditomorpha</taxon>
        <taxon>Strongyloidea</taxon>
        <taxon>Ancylostomatidae</taxon>
        <taxon>Ancylostomatinae</taxon>
        <taxon>Ancylostoma</taxon>
    </lineage>
</organism>
<dbReference type="OrthoDB" id="5858566at2759"/>
<evidence type="ECO:0000256" key="1">
    <source>
        <dbReference type="SAM" id="Phobius"/>
    </source>
</evidence>
<protein>
    <recommendedName>
        <fullName evidence="4">ABC transporter permease</fullName>
    </recommendedName>
</protein>
<feature type="transmembrane region" description="Helical" evidence="1">
    <location>
        <begin position="23"/>
        <end position="46"/>
    </location>
</feature>
<reference evidence="2 3" key="1">
    <citation type="submission" date="2014-10" db="EMBL/GenBank/DDBJ databases">
        <title>Draft genome of the hookworm Ancylostoma caninum.</title>
        <authorList>
            <person name="Mitreva M."/>
        </authorList>
    </citation>
    <scope>NUCLEOTIDE SEQUENCE [LARGE SCALE GENOMIC DNA]</scope>
    <source>
        <strain evidence="2 3">Baltimore</strain>
    </source>
</reference>
<proteinExistence type="predicted"/>
<sequence>MGALAQLRLLLWKNWLHQIRSPWFTLMEFFIPLLLIAISFGLMIGLRGDFERDHRLRNYPEWPVMGSAYDLIMPTNSSRPDVSADEL</sequence>
<keyword evidence="1" id="KW-0472">Membrane</keyword>
<keyword evidence="1" id="KW-0812">Transmembrane</keyword>
<dbReference type="AlphaFoldDB" id="A0A368F661"/>
<keyword evidence="1" id="KW-1133">Transmembrane helix</keyword>
<name>A0A368F661_ANCCA</name>
<evidence type="ECO:0000313" key="2">
    <source>
        <dbReference type="EMBL" id="RCN27621.1"/>
    </source>
</evidence>
<gene>
    <name evidence="2" type="ORF">ANCCAN_26644</name>
</gene>
<dbReference type="Proteomes" id="UP000252519">
    <property type="component" value="Unassembled WGS sequence"/>
</dbReference>
<comment type="caution">
    <text evidence="2">The sequence shown here is derived from an EMBL/GenBank/DDBJ whole genome shotgun (WGS) entry which is preliminary data.</text>
</comment>
<evidence type="ECO:0000313" key="3">
    <source>
        <dbReference type="Proteomes" id="UP000252519"/>
    </source>
</evidence>
<dbReference type="EMBL" id="JOJR01003775">
    <property type="protein sequence ID" value="RCN27621.1"/>
    <property type="molecule type" value="Genomic_DNA"/>
</dbReference>